<proteinExistence type="predicted"/>
<comment type="caution">
    <text evidence="1">The sequence shown here is derived from an EMBL/GenBank/DDBJ whole genome shotgun (WGS) entry which is preliminary data.</text>
</comment>
<keyword evidence="2" id="KW-1185">Reference proteome</keyword>
<dbReference type="Proteomes" id="UP001461498">
    <property type="component" value="Unassembled WGS sequence"/>
</dbReference>
<organism evidence="1 2">
    <name type="scientific">Rhynocoris fuscipes</name>
    <dbReference type="NCBI Taxonomy" id="488301"/>
    <lineage>
        <taxon>Eukaryota</taxon>
        <taxon>Metazoa</taxon>
        <taxon>Ecdysozoa</taxon>
        <taxon>Arthropoda</taxon>
        <taxon>Hexapoda</taxon>
        <taxon>Insecta</taxon>
        <taxon>Pterygota</taxon>
        <taxon>Neoptera</taxon>
        <taxon>Paraneoptera</taxon>
        <taxon>Hemiptera</taxon>
        <taxon>Heteroptera</taxon>
        <taxon>Panheteroptera</taxon>
        <taxon>Cimicomorpha</taxon>
        <taxon>Reduviidae</taxon>
        <taxon>Harpactorinae</taxon>
        <taxon>Harpactorini</taxon>
        <taxon>Rhynocoris</taxon>
    </lineage>
</organism>
<dbReference type="GO" id="GO:0003676">
    <property type="term" value="F:nucleic acid binding"/>
    <property type="evidence" value="ECO:0007669"/>
    <property type="project" value="InterPro"/>
</dbReference>
<dbReference type="InterPro" id="IPR036397">
    <property type="entry name" value="RNaseH_sf"/>
</dbReference>
<accession>A0AAW1DNW9</accession>
<gene>
    <name evidence="1" type="ORF">O3M35_000769</name>
</gene>
<dbReference type="Gene3D" id="3.30.420.10">
    <property type="entry name" value="Ribonuclease H-like superfamily/Ribonuclease H"/>
    <property type="match status" value="1"/>
</dbReference>
<dbReference type="AlphaFoldDB" id="A0AAW1DNW9"/>
<reference evidence="1 2" key="1">
    <citation type="submission" date="2022-12" db="EMBL/GenBank/DDBJ databases">
        <title>Chromosome-level genome assembly of true bugs.</title>
        <authorList>
            <person name="Ma L."/>
            <person name="Li H."/>
        </authorList>
    </citation>
    <scope>NUCLEOTIDE SEQUENCE [LARGE SCALE GENOMIC DNA]</scope>
    <source>
        <strain evidence="1">Lab_2022b</strain>
    </source>
</reference>
<evidence type="ECO:0000313" key="2">
    <source>
        <dbReference type="Proteomes" id="UP001461498"/>
    </source>
</evidence>
<sequence length="75" mass="8546">MAREVYNIQKPEIQNLDELKERITQAWENIPESTLINLVRSVPKRLLELENAKKIAADGNAAEKADLIRSDPAMM</sequence>
<name>A0AAW1DNW9_9HEMI</name>
<protein>
    <submittedName>
        <fullName evidence="1">Uncharacterized protein</fullName>
    </submittedName>
</protein>
<dbReference type="EMBL" id="JAPXFL010000001">
    <property type="protein sequence ID" value="KAK9512317.1"/>
    <property type="molecule type" value="Genomic_DNA"/>
</dbReference>
<evidence type="ECO:0000313" key="1">
    <source>
        <dbReference type="EMBL" id="KAK9512317.1"/>
    </source>
</evidence>